<evidence type="ECO:0000313" key="2">
    <source>
        <dbReference type="EMBL" id="GFN99711.1"/>
    </source>
</evidence>
<dbReference type="EMBL" id="BLXT01003024">
    <property type="protein sequence ID" value="GFN99711.1"/>
    <property type="molecule type" value="Genomic_DNA"/>
</dbReference>
<feature type="region of interest" description="Disordered" evidence="1">
    <location>
        <begin position="73"/>
        <end position="101"/>
    </location>
</feature>
<sequence>MILAGSLGQSQPLNVRYRSGQRDRWGYNEELNEETGGCRNNKCTLWPVGGLCVGEQRCRAVIVNNRPRYSSPRLEMMAGETGQRDSGEEGGGRLQIKVFPE</sequence>
<name>A0AAV3ZYS1_9GAST</name>
<accession>A0AAV3ZYS1</accession>
<protein>
    <submittedName>
        <fullName evidence="2">Uncharacterized protein</fullName>
    </submittedName>
</protein>
<feature type="compositionally biased region" description="Basic and acidic residues" evidence="1">
    <location>
        <begin position="82"/>
        <end position="91"/>
    </location>
</feature>
<evidence type="ECO:0000256" key="1">
    <source>
        <dbReference type="SAM" id="MobiDB-lite"/>
    </source>
</evidence>
<dbReference type="AlphaFoldDB" id="A0AAV3ZYS1"/>
<organism evidence="2 3">
    <name type="scientific">Plakobranchus ocellatus</name>
    <dbReference type="NCBI Taxonomy" id="259542"/>
    <lineage>
        <taxon>Eukaryota</taxon>
        <taxon>Metazoa</taxon>
        <taxon>Spiralia</taxon>
        <taxon>Lophotrochozoa</taxon>
        <taxon>Mollusca</taxon>
        <taxon>Gastropoda</taxon>
        <taxon>Heterobranchia</taxon>
        <taxon>Euthyneura</taxon>
        <taxon>Panpulmonata</taxon>
        <taxon>Sacoglossa</taxon>
        <taxon>Placobranchoidea</taxon>
        <taxon>Plakobranchidae</taxon>
        <taxon>Plakobranchus</taxon>
    </lineage>
</organism>
<keyword evidence="3" id="KW-1185">Reference proteome</keyword>
<evidence type="ECO:0000313" key="3">
    <source>
        <dbReference type="Proteomes" id="UP000735302"/>
    </source>
</evidence>
<dbReference type="Proteomes" id="UP000735302">
    <property type="component" value="Unassembled WGS sequence"/>
</dbReference>
<reference evidence="2 3" key="1">
    <citation type="journal article" date="2021" name="Elife">
        <title>Chloroplast acquisition without the gene transfer in kleptoplastic sea slugs, Plakobranchus ocellatus.</title>
        <authorList>
            <person name="Maeda T."/>
            <person name="Takahashi S."/>
            <person name="Yoshida T."/>
            <person name="Shimamura S."/>
            <person name="Takaki Y."/>
            <person name="Nagai Y."/>
            <person name="Toyoda A."/>
            <person name="Suzuki Y."/>
            <person name="Arimoto A."/>
            <person name="Ishii H."/>
            <person name="Satoh N."/>
            <person name="Nishiyama T."/>
            <person name="Hasebe M."/>
            <person name="Maruyama T."/>
            <person name="Minagawa J."/>
            <person name="Obokata J."/>
            <person name="Shigenobu S."/>
        </authorList>
    </citation>
    <scope>NUCLEOTIDE SEQUENCE [LARGE SCALE GENOMIC DNA]</scope>
</reference>
<gene>
    <name evidence="2" type="ORF">PoB_002621700</name>
</gene>
<comment type="caution">
    <text evidence="2">The sequence shown here is derived from an EMBL/GenBank/DDBJ whole genome shotgun (WGS) entry which is preliminary data.</text>
</comment>
<proteinExistence type="predicted"/>